<dbReference type="InterPro" id="IPR001792">
    <property type="entry name" value="Acylphosphatase-like_dom"/>
</dbReference>
<comment type="similarity">
    <text evidence="2 8">Belongs to the carbamoyltransferase HypF family.</text>
</comment>
<dbReference type="Pfam" id="PF17788">
    <property type="entry name" value="HypF_C"/>
    <property type="match status" value="1"/>
</dbReference>
<evidence type="ECO:0000256" key="7">
    <source>
        <dbReference type="ARBA" id="ARBA00048220"/>
    </source>
</evidence>
<comment type="function">
    <text evidence="8">Involved in the maturation of [NiFe] hydrogenases. Along with HypE, it catalyzes the synthesis of the CN ligands of the active site iron of [NiFe]-hydrogenases. HypF functions as a carbamoyl transferase using carbamoylphosphate as a substrate and transferring the carboxamido moiety in an ATP-dependent reaction to the thiolate of the C-terminal cysteine of HypE yielding a protein-S-carboxamide.</text>
</comment>
<evidence type="ECO:0000259" key="11">
    <source>
        <dbReference type="PROSITE" id="PS51163"/>
    </source>
</evidence>
<comment type="catalytic activity">
    <reaction evidence="7 8">
        <text>C-terminal L-cysteinyl-[HypE protein] + carbamoyl phosphate + ATP + H2O = C-terminal S-carboxamide-L-cysteinyl-[HypE protein] + AMP + phosphate + diphosphate + H(+)</text>
        <dbReference type="Rhea" id="RHEA:55636"/>
        <dbReference type="Rhea" id="RHEA-COMP:14247"/>
        <dbReference type="Rhea" id="RHEA-COMP:14392"/>
        <dbReference type="ChEBI" id="CHEBI:15377"/>
        <dbReference type="ChEBI" id="CHEBI:15378"/>
        <dbReference type="ChEBI" id="CHEBI:30616"/>
        <dbReference type="ChEBI" id="CHEBI:33019"/>
        <dbReference type="ChEBI" id="CHEBI:43474"/>
        <dbReference type="ChEBI" id="CHEBI:58228"/>
        <dbReference type="ChEBI" id="CHEBI:76913"/>
        <dbReference type="ChEBI" id="CHEBI:139126"/>
        <dbReference type="ChEBI" id="CHEBI:456215"/>
    </reaction>
</comment>
<keyword evidence="3" id="KW-0436">Ligase</keyword>
<comment type="pathway">
    <text evidence="1 8">Protein modification; [NiFe] hydrogenase maturation.</text>
</comment>
<proteinExistence type="inferred from homology"/>
<evidence type="ECO:0000256" key="2">
    <source>
        <dbReference type="ARBA" id="ARBA00008097"/>
    </source>
</evidence>
<dbReference type="InterPro" id="IPR041440">
    <property type="entry name" value="HypF_C"/>
</dbReference>
<dbReference type="InterPro" id="IPR036046">
    <property type="entry name" value="Acylphosphatase-like_dom_sf"/>
</dbReference>
<dbReference type="SUPFAM" id="SSF55821">
    <property type="entry name" value="YrdC/RibB"/>
    <property type="match status" value="1"/>
</dbReference>
<dbReference type="InterPro" id="IPR011125">
    <property type="entry name" value="Znf_HypF"/>
</dbReference>
<dbReference type="InterPro" id="IPR004421">
    <property type="entry name" value="Carbamoyltransferase_HypF"/>
</dbReference>
<dbReference type="InterPro" id="IPR017968">
    <property type="entry name" value="Acylphosphatase_CS"/>
</dbReference>
<dbReference type="Gene3D" id="3.30.420.40">
    <property type="match status" value="1"/>
</dbReference>
<evidence type="ECO:0000256" key="9">
    <source>
        <dbReference type="PROSITE-ProRule" id="PRU00520"/>
    </source>
</evidence>
<keyword evidence="13" id="KW-1185">Reference proteome</keyword>
<dbReference type="Proteomes" id="UP001314635">
    <property type="component" value="Unassembled WGS sequence"/>
</dbReference>
<dbReference type="RefSeq" id="WP_024918874.1">
    <property type="nucleotide sequence ID" value="NZ_JAFCLK010000025.1"/>
</dbReference>
<dbReference type="Pfam" id="PF22521">
    <property type="entry name" value="HypF_C_2"/>
    <property type="match status" value="1"/>
</dbReference>
<reference evidence="13" key="1">
    <citation type="journal article" date="2021" name="ISME J.">
        <title>Evolutionary origin and ecological implication of a unique nif island in free-living Bradyrhizobium lineages.</title>
        <authorList>
            <person name="Tao J."/>
        </authorList>
    </citation>
    <scope>NUCLEOTIDE SEQUENCE [LARGE SCALE GENOMIC DNA]</scope>
    <source>
        <strain evidence="13">SZCCT0094</strain>
    </source>
</reference>
<dbReference type="Pfam" id="PF01300">
    <property type="entry name" value="Sua5_yciO_yrdC"/>
    <property type="match status" value="1"/>
</dbReference>
<protein>
    <recommendedName>
        <fullName evidence="8">Carbamoyltransferase HypF</fullName>
        <ecNumber evidence="8">6.2.-.-</ecNumber>
    </recommendedName>
</protein>
<dbReference type="NCBIfam" id="TIGR00143">
    <property type="entry name" value="hypF"/>
    <property type="match status" value="1"/>
</dbReference>
<dbReference type="InterPro" id="IPR055128">
    <property type="entry name" value="HypF_C_2"/>
</dbReference>
<sequence>MSTQPAIANAAALESVQIRVRGRVQGVGFRPTVWRHAREVGLDGEVLNDGEGVLIRARGQGKDIETLVRRLRDEAPLLAAIEAIEVEPFTGRLAPGFRIIESNRSEARTEISPDAAICPACAAEVLDPFERRFRYAFTNCTHCGPRFTIIRSIPYDRSATTMAAFPVCAECAAEYGDPANRRFHAEPIACHACGPKAQLVRFDGRALTYEQHSMFDDVDAAMSLIQKGEIVAVKALGGYQLACDATRLDTVERLRLLKRREVKPFALMARDLDVIRRFCAVSPDEEEALCSPAAPIVLLDAAGPERLPEAVAPGMRMLGFMLPSTPLHVLMFRRMPRPVIMTSGNLSDEPQAIGDAEAARKLGTITPYALVHDREIANRVDDSVMRVMDGRMRLLRRARGYAPASISLPKGFEDSPDILAYGPEMKATFCLVKEGRAVLSQHQGDLQDAATWDDYRKNLALFRDLFAHDPQALACDMHPEYLSAKLARKRASEDSLALIEVQHHHAHIAACLTENARALDAPRVLGIALDGLGYGTDDTIWGGEFLLCDYRGFQRVGTFRPVAMVGGAAASREPWRNLYAHLTAQMGWAAFAMNFRQLPLFERLAAKPRAVLDTMIHDHINSPLASSCGRLFDAVAAALDVCFERQAYEGEAAARLEAIACPKTLAEEDDSLCYPMPIPVLKGSGLPYIEPLAMWNAILGDLILGTPQPIIAARFHKALARSIVTMAIQLARRDDEDAQPRFDTVALSGGCFQNRILLEQTVRRLEEKKFKVLTHAKVPANDGGVALGQATIAAAHLIDAERTRRKGGTSCALEFPDGS</sequence>
<evidence type="ECO:0000313" key="13">
    <source>
        <dbReference type="Proteomes" id="UP001314635"/>
    </source>
</evidence>
<feature type="domain" description="Acylphosphatase-like" evidence="10">
    <location>
        <begin position="15"/>
        <end position="101"/>
    </location>
</feature>
<evidence type="ECO:0000313" key="12">
    <source>
        <dbReference type="EMBL" id="MBR1138942.1"/>
    </source>
</evidence>
<evidence type="ECO:0000256" key="8">
    <source>
        <dbReference type="PIRNR" id="PIRNR006256"/>
    </source>
</evidence>
<gene>
    <name evidence="12" type="primary">hypF</name>
    <name evidence="12" type="ORF">JQ619_24560</name>
</gene>
<name>A0ABS5GC82_9BRAD</name>
<evidence type="ECO:0000256" key="3">
    <source>
        <dbReference type="ARBA" id="ARBA00022598"/>
    </source>
</evidence>
<comment type="catalytic activity">
    <reaction evidence="9">
        <text>an acyl phosphate + H2O = a carboxylate + phosphate + H(+)</text>
        <dbReference type="Rhea" id="RHEA:14965"/>
        <dbReference type="ChEBI" id="CHEBI:15377"/>
        <dbReference type="ChEBI" id="CHEBI:15378"/>
        <dbReference type="ChEBI" id="CHEBI:29067"/>
        <dbReference type="ChEBI" id="CHEBI:43474"/>
        <dbReference type="ChEBI" id="CHEBI:59918"/>
        <dbReference type="EC" id="3.6.1.7"/>
    </reaction>
</comment>
<keyword evidence="6" id="KW-0862">Zinc</keyword>
<evidence type="ECO:0000256" key="5">
    <source>
        <dbReference type="ARBA" id="ARBA00022771"/>
    </source>
</evidence>
<evidence type="ECO:0000256" key="1">
    <source>
        <dbReference type="ARBA" id="ARBA00004711"/>
    </source>
</evidence>
<keyword evidence="5" id="KW-0863">Zinc-finger</keyword>
<dbReference type="EMBL" id="JAFCLK010000025">
    <property type="protein sequence ID" value="MBR1138942.1"/>
    <property type="molecule type" value="Genomic_DNA"/>
</dbReference>
<dbReference type="PIRSF" id="PIRSF006256">
    <property type="entry name" value="CMPcnvr_hdrg_mat"/>
    <property type="match status" value="1"/>
</dbReference>
<feature type="active site" evidence="9">
    <location>
        <position position="30"/>
    </location>
</feature>
<evidence type="ECO:0000256" key="4">
    <source>
        <dbReference type="ARBA" id="ARBA00022723"/>
    </source>
</evidence>
<comment type="caution">
    <text evidence="12">The sequence shown here is derived from an EMBL/GenBank/DDBJ whole genome shotgun (WGS) entry which is preliminary data.</text>
</comment>
<feature type="domain" description="YrdC-like" evidence="11">
    <location>
        <begin position="215"/>
        <end position="400"/>
    </location>
</feature>
<feature type="active site" evidence="9">
    <location>
        <position position="48"/>
    </location>
</feature>
<dbReference type="PANTHER" id="PTHR42959">
    <property type="entry name" value="CARBAMOYLTRANSFERASE"/>
    <property type="match status" value="1"/>
</dbReference>
<dbReference type="Pfam" id="PF00708">
    <property type="entry name" value="Acylphosphatase"/>
    <property type="match status" value="1"/>
</dbReference>
<dbReference type="PROSITE" id="PS51160">
    <property type="entry name" value="ACYLPHOSPHATASE_3"/>
    <property type="match status" value="1"/>
</dbReference>
<dbReference type="InterPro" id="IPR051060">
    <property type="entry name" value="Carbamoyltrans_HypF-like"/>
</dbReference>
<dbReference type="PROSITE" id="PS00150">
    <property type="entry name" value="ACYLPHOSPHATASE_1"/>
    <property type="match status" value="1"/>
</dbReference>
<dbReference type="EC" id="6.2.-.-" evidence="8"/>
<dbReference type="InterPro" id="IPR017945">
    <property type="entry name" value="DHBP_synth_RibB-like_a/b_dom"/>
</dbReference>
<evidence type="ECO:0000256" key="6">
    <source>
        <dbReference type="ARBA" id="ARBA00022833"/>
    </source>
</evidence>
<dbReference type="Gene3D" id="3.30.110.120">
    <property type="match status" value="1"/>
</dbReference>
<dbReference type="InterPro" id="IPR006070">
    <property type="entry name" value="Sua5-like_dom"/>
</dbReference>
<dbReference type="Gene3D" id="3.90.870.50">
    <property type="match status" value="1"/>
</dbReference>
<organism evidence="12 13">
    <name type="scientific">Bradyrhizobium denitrificans</name>
    <dbReference type="NCBI Taxonomy" id="2734912"/>
    <lineage>
        <taxon>Bacteria</taxon>
        <taxon>Pseudomonadati</taxon>
        <taxon>Pseudomonadota</taxon>
        <taxon>Alphaproteobacteria</taxon>
        <taxon>Hyphomicrobiales</taxon>
        <taxon>Nitrobacteraceae</taxon>
        <taxon>Bradyrhizobium</taxon>
    </lineage>
</organism>
<accession>A0ABS5GC82</accession>
<keyword evidence="4" id="KW-0479">Metal-binding</keyword>
<dbReference type="SUPFAM" id="SSF54975">
    <property type="entry name" value="Acylphosphatase/BLUF domain-like"/>
    <property type="match status" value="1"/>
</dbReference>
<dbReference type="PROSITE" id="PS51163">
    <property type="entry name" value="YRDC"/>
    <property type="match status" value="1"/>
</dbReference>
<evidence type="ECO:0000259" key="10">
    <source>
        <dbReference type="PROSITE" id="PS51160"/>
    </source>
</evidence>
<dbReference type="Pfam" id="PF07503">
    <property type="entry name" value="zf-HYPF"/>
    <property type="match status" value="2"/>
</dbReference>
<keyword evidence="9" id="KW-0378">Hydrolase</keyword>
<dbReference type="Gene3D" id="3.30.420.360">
    <property type="match status" value="1"/>
</dbReference>
<dbReference type="PANTHER" id="PTHR42959:SF1">
    <property type="entry name" value="CARBAMOYLTRANSFERASE HYPF"/>
    <property type="match status" value="1"/>
</dbReference>